<gene>
    <name evidence="1" type="ORF">B9N65_00080</name>
</gene>
<dbReference type="Proteomes" id="UP000196317">
    <property type="component" value="Unassembled WGS sequence"/>
</dbReference>
<reference evidence="1 2" key="1">
    <citation type="submission" date="2017-04" db="EMBL/GenBank/DDBJ databases">
        <title>Complete genome of Campylobacter concisus ATCC 33237T and draft genomes for an additional eight well characterized C. concisus strains.</title>
        <authorList>
            <person name="Cornelius A.J."/>
            <person name="Miller W.G."/>
            <person name="Lastovica A.J."/>
            <person name="On S.L."/>
            <person name="French N.P."/>
            <person name="Vandenberg O."/>
            <person name="Biggs P.J."/>
        </authorList>
    </citation>
    <scope>NUCLEOTIDE SEQUENCE [LARGE SCALE GENOMIC DNA]</scope>
    <source>
        <strain evidence="1 2">CCUG 19995</strain>
    </source>
</reference>
<organism evidence="1 2">
    <name type="scientific">Campylobacter concisus</name>
    <dbReference type="NCBI Taxonomy" id="199"/>
    <lineage>
        <taxon>Bacteria</taxon>
        <taxon>Pseudomonadati</taxon>
        <taxon>Campylobacterota</taxon>
        <taxon>Epsilonproteobacteria</taxon>
        <taxon>Campylobacterales</taxon>
        <taxon>Campylobacteraceae</taxon>
        <taxon>Campylobacter</taxon>
    </lineage>
</organism>
<dbReference type="AlphaFoldDB" id="A0A1Y5MJK4"/>
<comment type="caution">
    <text evidence="1">The sequence shown here is derived from an EMBL/GenBank/DDBJ whole genome shotgun (WGS) entry which is preliminary data.</text>
</comment>
<dbReference type="EMBL" id="NDYN01000001">
    <property type="protein sequence ID" value="OUT08776.1"/>
    <property type="molecule type" value="Genomic_DNA"/>
</dbReference>
<dbReference type="RefSeq" id="WP_087582300.1">
    <property type="nucleotide sequence ID" value="NZ_NDYN01000001.1"/>
</dbReference>
<evidence type="ECO:0000313" key="2">
    <source>
        <dbReference type="Proteomes" id="UP000196317"/>
    </source>
</evidence>
<sequence>MTDLKIEKNFLPWIYYWIKEASDIKQQKMHWLNEDNIDGGVSSYVELMCSLFDDLKFDDFVENRAFTLGFSDELINSLHDFRDELRNYIAEDDNDDEAIIKDPNWQIVVKKAHNVIVAWNKYKQVSKNNQNLQ</sequence>
<proteinExistence type="predicted"/>
<name>A0A1Y5MJK4_9BACT</name>
<accession>A0A1Y5MJK4</accession>
<evidence type="ECO:0000313" key="1">
    <source>
        <dbReference type="EMBL" id="OUT08776.1"/>
    </source>
</evidence>
<protein>
    <submittedName>
        <fullName evidence="1">Uncharacterized protein</fullName>
    </submittedName>
</protein>